<evidence type="ECO:0000256" key="2">
    <source>
        <dbReference type="SAM" id="Phobius"/>
    </source>
</evidence>
<keyword evidence="4" id="KW-1185">Reference proteome</keyword>
<evidence type="ECO:0008006" key="5">
    <source>
        <dbReference type="Google" id="ProtNLM"/>
    </source>
</evidence>
<sequence length="1309" mass="141852">MVIFAAAAMAAASALQGTYKYNRQNYFFDKNLFMKRGFQGFNMRIKQYELYRQDVRDLIGLTVRKMDNYLIVNTLQLGFCITLFTEGRPEPPEHEEGQHVDQEPRWLIGLYALCNGGAFMYYLMSIWLAMHASVAAHAFGVRLLTQFVRLPVPNDQQLDEAVRLAQDYEASGVSDMLRVPLLKQQFQNLARASNDATDAGADGADGGDSDDSASDLGSVGDDETSPVAKLHHVRLYRKLQANWQSYDAYSRVCMALGTNQLLHAISYTCLGQLEETQDGWWPACHCVVVFTTTAWVIARLDLFLSRRFLAFAAILLFLPPALAIVSLYLKNSPKPGMLFVGKCVVPVIYALHIIWIVFTLGIAKAKEREGVALPTNYRSVLYLDVFRWLTRENGEEEPDPDGVGVPSDGAARANRVSSRDENVDFVLVGDGSAGEGRGARTRESVPPQYWRVSLQECLSGCPPLDAELQLWAGEGVRAQLRLDDPPAVERADRLRERLQRLRAELDRLAAAAAPPGAGAGPAGCSSSSSAGGRRRPPPERQAPQAPPPAAGPGSPAVWLLVQQQRGGRAVRQYYLNSITRERSSEQPAGPAGPAPVSTLADLEQRLDCLEDFAARLRPPGAASSSSSPASAAPRTAAASPADSDADTQPRAVERTATTMVREAMADFGVVSGQQSERQARRRRHKQPGFIPWNTVVLGSCVLMLAWASGLVASIHRVWEHKDREERFAALAAVGVALGESAEAPPLLAAPAALPAAWPPHAFFRWGGLACHPGLAGGTAEGGPRLLAAEKYAVHELRLHASTAGMQSMESGGSLAEAVRRCLDQALSGPRHADPHAAGASCEDAQPGSACYGAVAWLRQEGFDRHPEWYPEYGSTNTFREVQDMLHRLGKSSCPRPCLSIPEEEEGSSEDGEVIELEDGGRQVQSRAHRLATSEGCHDAAEGEWCHKSIAWLQEKGLAKHPDWYPELSPRSSRYEIQRKLHAEGKSDCPRPCEGLPEPVPREPPAREESSGDCHDALPDSRCYTAVAYGLAEGLAKHPEVYPGLLTTASFKQVQESLYLQDRFGCERPCPEPAAPRRARWVDEPRIEQRATPTRVQDMSEDQLRSYLDGDWNGVPSTSFNVPYADQGTSTFAKALHRSTTEPLVLPTQPPAAQEADPAISQEELPELDAAPAGAMEATHAAEAEEASTTAPGQTAASEVGLVDLEPLPMLLGAEGRNEASVAVDSLGAEEAGLAPAVLDEQSGTASGEPQLDNAAVEEPQPSSATEDAPAAAAEASEPQQPHADAEETPEEMARRLQLQKELVSNAELH</sequence>
<feature type="region of interest" description="Disordered" evidence="1">
    <location>
        <begin position="394"/>
        <end position="413"/>
    </location>
</feature>
<gene>
    <name evidence="3" type="ORF">PCOR1329_LOCUS20903</name>
</gene>
<feature type="transmembrane region" description="Helical" evidence="2">
    <location>
        <begin position="335"/>
        <end position="358"/>
    </location>
</feature>
<protein>
    <recommendedName>
        <fullName evidence="5">Chitin synthase</fullName>
    </recommendedName>
</protein>
<proteinExistence type="predicted"/>
<feature type="region of interest" description="Disordered" evidence="1">
    <location>
        <begin position="1173"/>
        <end position="1195"/>
    </location>
</feature>
<feature type="region of interest" description="Disordered" evidence="1">
    <location>
        <begin position="195"/>
        <end position="224"/>
    </location>
</feature>
<feature type="region of interest" description="Disordered" evidence="1">
    <location>
        <begin position="512"/>
        <end position="555"/>
    </location>
</feature>
<evidence type="ECO:0000313" key="3">
    <source>
        <dbReference type="EMBL" id="CAK0818741.1"/>
    </source>
</evidence>
<evidence type="ECO:0000313" key="4">
    <source>
        <dbReference type="Proteomes" id="UP001189429"/>
    </source>
</evidence>
<keyword evidence="2" id="KW-0472">Membrane</keyword>
<feature type="compositionally biased region" description="Low complexity" evidence="1">
    <location>
        <begin position="512"/>
        <end position="531"/>
    </location>
</feature>
<feature type="region of interest" description="Disordered" evidence="1">
    <location>
        <begin position="617"/>
        <end position="650"/>
    </location>
</feature>
<name>A0ABN9RI35_9DINO</name>
<feature type="compositionally biased region" description="Basic and acidic residues" evidence="1">
    <location>
        <begin position="999"/>
        <end position="1014"/>
    </location>
</feature>
<keyword evidence="2" id="KW-1133">Transmembrane helix</keyword>
<feature type="region of interest" description="Disordered" evidence="1">
    <location>
        <begin position="1139"/>
        <end position="1158"/>
    </location>
</feature>
<evidence type="ECO:0000256" key="1">
    <source>
        <dbReference type="SAM" id="MobiDB-lite"/>
    </source>
</evidence>
<accession>A0ABN9RI35</accession>
<organism evidence="3 4">
    <name type="scientific">Prorocentrum cordatum</name>
    <dbReference type="NCBI Taxonomy" id="2364126"/>
    <lineage>
        <taxon>Eukaryota</taxon>
        <taxon>Sar</taxon>
        <taxon>Alveolata</taxon>
        <taxon>Dinophyceae</taxon>
        <taxon>Prorocentrales</taxon>
        <taxon>Prorocentraceae</taxon>
        <taxon>Prorocentrum</taxon>
    </lineage>
</organism>
<feature type="region of interest" description="Disordered" evidence="1">
    <location>
        <begin position="1232"/>
        <end position="1293"/>
    </location>
</feature>
<comment type="caution">
    <text evidence="3">The sequence shown here is derived from an EMBL/GenBank/DDBJ whole genome shotgun (WGS) entry which is preliminary data.</text>
</comment>
<feature type="transmembrane region" description="Helical" evidence="2">
    <location>
        <begin position="309"/>
        <end position="329"/>
    </location>
</feature>
<feature type="compositionally biased region" description="Low complexity" evidence="1">
    <location>
        <begin position="1261"/>
        <end position="1278"/>
    </location>
</feature>
<keyword evidence="2" id="KW-0812">Transmembrane</keyword>
<dbReference type="EMBL" id="CAUYUJ010006803">
    <property type="protein sequence ID" value="CAK0818741.1"/>
    <property type="molecule type" value="Genomic_DNA"/>
</dbReference>
<feature type="region of interest" description="Disordered" evidence="1">
    <location>
        <begin position="984"/>
        <end position="1014"/>
    </location>
</feature>
<feature type="compositionally biased region" description="Low complexity" evidence="1">
    <location>
        <begin position="617"/>
        <end position="642"/>
    </location>
</feature>
<dbReference type="Proteomes" id="UP001189429">
    <property type="component" value="Unassembled WGS sequence"/>
</dbReference>
<feature type="compositionally biased region" description="Low complexity" evidence="1">
    <location>
        <begin position="1173"/>
        <end position="1190"/>
    </location>
</feature>
<reference evidence="3" key="1">
    <citation type="submission" date="2023-10" db="EMBL/GenBank/DDBJ databases">
        <authorList>
            <person name="Chen Y."/>
            <person name="Shah S."/>
            <person name="Dougan E. K."/>
            <person name="Thang M."/>
            <person name="Chan C."/>
        </authorList>
    </citation>
    <scope>NUCLEOTIDE SEQUENCE [LARGE SCALE GENOMIC DNA]</scope>
</reference>